<dbReference type="NCBIfam" id="TIGR01730">
    <property type="entry name" value="RND_mfp"/>
    <property type="match status" value="1"/>
</dbReference>
<dbReference type="InterPro" id="IPR006143">
    <property type="entry name" value="RND_pump_MFP"/>
</dbReference>
<keyword evidence="5" id="KW-1185">Reference proteome</keyword>
<evidence type="ECO:0000256" key="1">
    <source>
        <dbReference type="ARBA" id="ARBA00009477"/>
    </source>
</evidence>
<dbReference type="Gene3D" id="2.40.30.170">
    <property type="match status" value="1"/>
</dbReference>
<comment type="similarity">
    <text evidence="1">Belongs to the membrane fusion protein (MFP) (TC 8.A.1) family.</text>
</comment>
<dbReference type="GO" id="GO:1990281">
    <property type="term" value="C:efflux pump complex"/>
    <property type="evidence" value="ECO:0007669"/>
    <property type="project" value="TreeGrafter"/>
</dbReference>
<dbReference type="Gene3D" id="1.10.287.470">
    <property type="entry name" value="Helix hairpin bin"/>
    <property type="match status" value="1"/>
</dbReference>
<name>A0A1H8I046_9RHOB</name>
<keyword evidence="3" id="KW-0732">Signal</keyword>
<gene>
    <name evidence="4" type="ORF">SAMN04489859_101126</name>
</gene>
<reference evidence="4 5" key="1">
    <citation type="submission" date="2016-10" db="EMBL/GenBank/DDBJ databases">
        <authorList>
            <person name="de Groot N.N."/>
        </authorList>
    </citation>
    <scope>NUCLEOTIDE SEQUENCE [LARGE SCALE GENOMIC DNA]</scope>
    <source>
        <strain evidence="4 5">DSM 8512</strain>
    </source>
</reference>
<evidence type="ECO:0000256" key="2">
    <source>
        <dbReference type="SAM" id="Coils"/>
    </source>
</evidence>
<proteinExistence type="inferred from homology"/>
<feature type="chain" id="PRO_5011749173" evidence="3">
    <location>
        <begin position="21"/>
        <end position="350"/>
    </location>
</feature>
<dbReference type="GO" id="GO:0015562">
    <property type="term" value="F:efflux transmembrane transporter activity"/>
    <property type="evidence" value="ECO:0007669"/>
    <property type="project" value="TreeGrafter"/>
</dbReference>
<feature type="coiled-coil region" evidence="2">
    <location>
        <begin position="137"/>
        <end position="164"/>
    </location>
</feature>
<sequence length="350" mass="36887">MRPCFLVVAMTALAAPAAFADHDTITVEFVTATLQEMLESIELTGSIEARDSVDLGFRQSGRVTEVLVEEGDRVTRDQPLARLDAVQQEQGQNVARASLAAARATQEQARQASDRAGAMLERGVGTRAMRDAALQSLSEADGAVERAESALEQAERALADTVLHAPDDAVVTARHIAPGQIIGAAQPAFSLAELDGLEAVFQSADLPQLDNVMGAGVRLDTIDIDMATMRGTITEISPLVDPQTGTVGVRALIDADADIDLLGTAVRGQMQVGTGSGVVVPWTALTRQGEDAAVWLVQDGKAELAPVRIANFSDKAVFLSDGIEEGQIVVGAGSQLMYPGRPVQPEQVIE</sequence>
<evidence type="ECO:0000313" key="5">
    <source>
        <dbReference type="Proteomes" id="UP000199054"/>
    </source>
</evidence>
<dbReference type="SUPFAM" id="SSF111369">
    <property type="entry name" value="HlyD-like secretion proteins"/>
    <property type="match status" value="1"/>
</dbReference>
<accession>A0A1H8I046</accession>
<dbReference type="AlphaFoldDB" id="A0A1H8I046"/>
<dbReference type="Proteomes" id="UP000199054">
    <property type="component" value="Unassembled WGS sequence"/>
</dbReference>
<dbReference type="PANTHER" id="PTHR30469:SF38">
    <property type="entry name" value="HLYD FAMILY SECRETION PROTEIN"/>
    <property type="match status" value="1"/>
</dbReference>
<evidence type="ECO:0000256" key="3">
    <source>
        <dbReference type="SAM" id="SignalP"/>
    </source>
</evidence>
<dbReference type="Gene3D" id="2.40.420.20">
    <property type="match status" value="1"/>
</dbReference>
<organism evidence="4 5">
    <name type="scientific">Paracoccus alcaliphilus</name>
    <dbReference type="NCBI Taxonomy" id="34002"/>
    <lineage>
        <taxon>Bacteria</taxon>
        <taxon>Pseudomonadati</taxon>
        <taxon>Pseudomonadota</taxon>
        <taxon>Alphaproteobacteria</taxon>
        <taxon>Rhodobacterales</taxon>
        <taxon>Paracoccaceae</taxon>
        <taxon>Paracoccus</taxon>
    </lineage>
</organism>
<dbReference type="PANTHER" id="PTHR30469">
    <property type="entry name" value="MULTIDRUG RESISTANCE PROTEIN MDTA"/>
    <property type="match status" value="1"/>
</dbReference>
<dbReference type="EMBL" id="FODE01000011">
    <property type="protein sequence ID" value="SEN61591.1"/>
    <property type="molecule type" value="Genomic_DNA"/>
</dbReference>
<keyword evidence="2" id="KW-0175">Coiled coil</keyword>
<dbReference type="Gene3D" id="2.40.50.100">
    <property type="match status" value="1"/>
</dbReference>
<dbReference type="STRING" id="34002.SAMN04489859_101126"/>
<feature type="signal peptide" evidence="3">
    <location>
        <begin position="1"/>
        <end position="20"/>
    </location>
</feature>
<protein>
    <submittedName>
        <fullName evidence="4">RND family efflux transporter, MFP subunit</fullName>
    </submittedName>
</protein>
<evidence type="ECO:0000313" key="4">
    <source>
        <dbReference type="EMBL" id="SEN61591.1"/>
    </source>
</evidence>